<comment type="caution">
    <text evidence="2">The sequence shown here is derived from an EMBL/GenBank/DDBJ whole genome shotgun (WGS) entry which is preliminary data.</text>
</comment>
<dbReference type="CDD" id="cd16660">
    <property type="entry name" value="RING-Ubox_RNF37"/>
    <property type="match status" value="1"/>
</dbReference>
<proteinExistence type="predicted"/>
<dbReference type="Pfam" id="PF19318">
    <property type="entry name" value="DUF5918"/>
    <property type="match status" value="1"/>
</dbReference>
<gene>
    <name evidence="2" type="primary">UBOX5</name>
    <name evidence="2" type="ORF">Anas_12371</name>
</gene>
<reference evidence="2 3" key="1">
    <citation type="journal article" date="2019" name="PLoS Biol.">
        <title>Sex chromosomes control vertical transmission of feminizing Wolbachia symbionts in an isopod.</title>
        <authorList>
            <person name="Becking T."/>
            <person name="Chebbi M.A."/>
            <person name="Giraud I."/>
            <person name="Moumen B."/>
            <person name="Laverre T."/>
            <person name="Caubet Y."/>
            <person name="Peccoud J."/>
            <person name="Gilbert C."/>
            <person name="Cordaux R."/>
        </authorList>
    </citation>
    <scope>NUCLEOTIDE SEQUENCE [LARGE SCALE GENOMIC DNA]</scope>
    <source>
        <strain evidence="2">ANa2</strain>
        <tissue evidence="2">Whole body excluding digestive tract and cuticle</tissue>
    </source>
</reference>
<dbReference type="InterPro" id="IPR045696">
    <property type="entry name" value="Ubox5_N"/>
</dbReference>
<dbReference type="Gene3D" id="3.30.40.10">
    <property type="entry name" value="Zinc/RING finger domain, C3HC4 (zinc finger)"/>
    <property type="match status" value="1"/>
</dbReference>
<dbReference type="OrthoDB" id="20295at2759"/>
<dbReference type="GO" id="GO:0034450">
    <property type="term" value="F:ubiquitin-ubiquitin ligase activity"/>
    <property type="evidence" value="ECO:0007669"/>
    <property type="project" value="TreeGrafter"/>
</dbReference>
<accession>A0A5N5T193</accession>
<name>A0A5N5T193_9CRUS</name>
<dbReference type="SUPFAM" id="SSF57850">
    <property type="entry name" value="RING/U-box"/>
    <property type="match status" value="1"/>
</dbReference>
<dbReference type="InterPro" id="IPR039925">
    <property type="entry name" value="RNF37_RING-Ubox"/>
</dbReference>
<feature type="domain" description="U-box" evidence="1">
    <location>
        <begin position="211"/>
        <end position="280"/>
    </location>
</feature>
<dbReference type="GO" id="GO:0031625">
    <property type="term" value="F:ubiquitin protein ligase binding"/>
    <property type="evidence" value="ECO:0007669"/>
    <property type="project" value="TreeGrafter"/>
</dbReference>
<dbReference type="SMART" id="SM00504">
    <property type="entry name" value="Ubox"/>
    <property type="match status" value="1"/>
</dbReference>
<dbReference type="GO" id="GO:0005634">
    <property type="term" value="C:nucleus"/>
    <property type="evidence" value="ECO:0007669"/>
    <property type="project" value="TreeGrafter"/>
</dbReference>
<dbReference type="InterPro" id="IPR013083">
    <property type="entry name" value="Znf_RING/FYVE/PHD"/>
</dbReference>
<dbReference type="PANTHER" id="PTHR13492:SF2">
    <property type="entry name" value="RING FINGER PROTEIN 37"/>
    <property type="match status" value="1"/>
</dbReference>
<organism evidence="2 3">
    <name type="scientific">Armadillidium nasatum</name>
    <dbReference type="NCBI Taxonomy" id="96803"/>
    <lineage>
        <taxon>Eukaryota</taxon>
        <taxon>Metazoa</taxon>
        <taxon>Ecdysozoa</taxon>
        <taxon>Arthropoda</taxon>
        <taxon>Crustacea</taxon>
        <taxon>Multicrustacea</taxon>
        <taxon>Malacostraca</taxon>
        <taxon>Eumalacostraca</taxon>
        <taxon>Peracarida</taxon>
        <taxon>Isopoda</taxon>
        <taxon>Oniscidea</taxon>
        <taxon>Crinocheta</taxon>
        <taxon>Armadillidiidae</taxon>
        <taxon>Armadillidium</taxon>
    </lineage>
</organism>
<dbReference type="EMBL" id="SEYY01014657">
    <property type="protein sequence ID" value="KAB7500233.1"/>
    <property type="molecule type" value="Genomic_DNA"/>
</dbReference>
<evidence type="ECO:0000313" key="2">
    <source>
        <dbReference type="EMBL" id="KAB7500233.1"/>
    </source>
</evidence>
<dbReference type="GO" id="GO:0000209">
    <property type="term" value="P:protein polyubiquitination"/>
    <property type="evidence" value="ECO:0007669"/>
    <property type="project" value="TreeGrafter"/>
</dbReference>
<dbReference type="InterPro" id="IPR039847">
    <property type="entry name" value="Ubox5"/>
</dbReference>
<evidence type="ECO:0000313" key="3">
    <source>
        <dbReference type="Proteomes" id="UP000326759"/>
    </source>
</evidence>
<dbReference type="Proteomes" id="UP000326759">
    <property type="component" value="Unassembled WGS sequence"/>
</dbReference>
<keyword evidence="3" id="KW-1185">Reference proteome</keyword>
<dbReference type="Pfam" id="PF04564">
    <property type="entry name" value="U-box"/>
    <property type="match status" value="1"/>
</dbReference>
<sequence>MDFCSSFLGSKISVNKPCRDGFSVTNLISDSKQEFLCEGFVRTPVNIDIKFILPIDIYCILINTEVRDRKISGLKLFANTKDSEEHLLPFSIPKEVEVEIESSLNTGSIIKAFKTRSFKNVGVSSLQLVLTSVSPNGPPGLKRLQIWGQPTLTVSPSLKSNIIKLWSSRSKKKQCEKINMNWFNSQPVKEEDNSEAVKEISNDGEKPIPEEFLDILTCEVMRLPILLPSGNSIDSSSLEKFIAIEAMWGRSPSDPFTGIPFKENRKPEPNILLKARIDSDINF</sequence>
<dbReference type="PANTHER" id="PTHR13492">
    <property type="entry name" value="RING FINGER PROTEIN 37"/>
    <property type="match status" value="1"/>
</dbReference>
<dbReference type="AlphaFoldDB" id="A0A5N5T193"/>
<evidence type="ECO:0000259" key="1">
    <source>
        <dbReference type="SMART" id="SM00504"/>
    </source>
</evidence>
<dbReference type="InterPro" id="IPR003613">
    <property type="entry name" value="Ubox_domain"/>
</dbReference>
<protein>
    <submittedName>
        <fullName evidence="2">RING finger protein 37</fullName>
    </submittedName>
</protein>